<evidence type="ECO:0000256" key="1">
    <source>
        <dbReference type="ARBA" id="ARBA00004651"/>
    </source>
</evidence>
<accession>A0A9D2QC71</accession>
<comment type="similarity">
    <text evidence="2">Belongs to the UPF0702 family.</text>
</comment>
<reference evidence="9" key="2">
    <citation type="submission" date="2021-04" db="EMBL/GenBank/DDBJ databases">
        <authorList>
            <person name="Gilroy R."/>
        </authorList>
    </citation>
    <scope>NUCLEOTIDE SEQUENCE</scope>
    <source>
        <strain evidence="9">ChiHjej13B12-4958</strain>
    </source>
</reference>
<dbReference type="GO" id="GO:0005886">
    <property type="term" value="C:plasma membrane"/>
    <property type="evidence" value="ECO:0007669"/>
    <property type="project" value="UniProtKB-SubCell"/>
</dbReference>
<dbReference type="Gene3D" id="3.30.240.20">
    <property type="entry name" value="bsu07140 like domains"/>
    <property type="match status" value="1"/>
</dbReference>
<dbReference type="InterPro" id="IPR007353">
    <property type="entry name" value="DUF421"/>
</dbReference>
<dbReference type="PANTHER" id="PTHR34582:SF6">
    <property type="entry name" value="UPF0702 TRANSMEMBRANE PROTEIN YCAP"/>
    <property type="match status" value="1"/>
</dbReference>
<dbReference type="Proteomes" id="UP000823858">
    <property type="component" value="Unassembled WGS sequence"/>
</dbReference>
<dbReference type="Pfam" id="PF04239">
    <property type="entry name" value="DUF421"/>
    <property type="match status" value="1"/>
</dbReference>
<keyword evidence="3" id="KW-1003">Cell membrane</keyword>
<comment type="subcellular location">
    <subcellularLocation>
        <location evidence="1">Cell membrane</location>
        <topology evidence="1">Multi-pass membrane protein</topology>
    </subcellularLocation>
</comment>
<feature type="transmembrane region" description="Helical" evidence="7">
    <location>
        <begin position="31"/>
        <end position="52"/>
    </location>
</feature>
<evidence type="ECO:0000256" key="2">
    <source>
        <dbReference type="ARBA" id="ARBA00006448"/>
    </source>
</evidence>
<evidence type="ECO:0000256" key="6">
    <source>
        <dbReference type="ARBA" id="ARBA00023136"/>
    </source>
</evidence>
<keyword evidence="6 7" id="KW-0472">Membrane</keyword>
<sequence>MESTTALVLASPPGGWGSALADSLGIEPWRIPVVIVSAIGVYLAFLVLVRLFGARVLTAWSTFDAVVIIMFGAVAGRAVLGHPPTLAAGLIGLVTLMIMEAVFGQARKLRQLRGAVASPPEVVMAHGKVIERALSRQHVTDLDLTSALRRAGVTDPAQVRCVIAEPTGALSVLRVGEDGGDGGDVGGGEDIDPWLLRGVVGAHLVMRQDGNSS</sequence>
<name>A0A9D2QC71_9CORY</name>
<comment type="caution">
    <text evidence="9">The sequence shown here is derived from an EMBL/GenBank/DDBJ whole genome shotgun (WGS) entry which is preliminary data.</text>
</comment>
<keyword evidence="5 7" id="KW-1133">Transmembrane helix</keyword>
<keyword evidence="4 7" id="KW-0812">Transmembrane</keyword>
<dbReference type="AlphaFoldDB" id="A0A9D2QC71"/>
<dbReference type="PANTHER" id="PTHR34582">
    <property type="entry name" value="UPF0702 TRANSMEMBRANE PROTEIN YCAP"/>
    <property type="match status" value="1"/>
</dbReference>
<evidence type="ECO:0000313" key="9">
    <source>
        <dbReference type="EMBL" id="HJC84871.1"/>
    </source>
</evidence>
<organism evidence="9 10">
    <name type="scientific">Candidatus Corynebacterium faecigallinarum</name>
    <dbReference type="NCBI Taxonomy" id="2838528"/>
    <lineage>
        <taxon>Bacteria</taxon>
        <taxon>Bacillati</taxon>
        <taxon>Actinomycetota</taxon>
        <taxon>Actinomycetes</taxon>
        <taxon>Mycobacteriales</taxon>
        <taxon>Corynebacteriaceae</taxon>
        <taxon>Corynebacterium</taxon>
    </lineage>
</organism>
<evidence type="ECO:0000256" key="3">
    <source>
        <dbReference type="ARBA" id="ARBA00022475"/>
    </source>
</evidence>
<evidence type="ECO:0000256" key="5">
    <source>
        <dbReference type="ARBA" id="ARBA00022989"/>
    </source>
</evidence>
<dbReference type="EMBL" id="DWVP01000011">
    <property type="protein sequence ID" value="HJC84871.1"/>
    <property type="molecule type" value="Genomic_DNA"/>
</dbReference>
<feature type="transmembrane region" description="Helical" evidence="7">
    <location>
        <begin position="59"/>
        <end position="80"/>
    </location>
</feature>
<evidence type="ECO:0000256" key="4">
    <source>
        <dbReference type="ARBA" id="ARBA00022692"/>
    </source>
</evidence>
<dbReference type="InterPro" id="IPR023090">
    <property type="entry name" value="UPF0702_alpha/beta_dom_sf"/>
</dbReference>
<gene>
    <name evidence="9" type="ORF">H9751_04875</name>
</gene>
<feature type="transmembrane region" description="Helical" evidence="7">
    <location>
        <begin position="86"/>
        <end position="103"/>
    </location>
</feature>
<feature type="domain" description="YetF C-terminal" evidence="8">
    <location>
        <begin position="108"/>
        <end position="177"/>
    </location>
</feature>
<evidence type="ECO:0000256" key="7">
    <source>
        <dbReference type="SAM" id="Phobius"/>
    </source>
</evidence>
<evidence type="ECO:0000259" key="8">
    <source>
        <dbReference type="Pfam" id="PF04239"/>
    </source>
</evidence>
<protein>
    <submittedName>
        <fullName evidence="9">DUF421 domain-containing protein</fullName>
    </submittedName>
</protein>
<evidence type="ECO:0000313" key="10">
    <source>
        <dbReference type="Proteomes" id="UP000823858"/>
    </source>
</evidence>
<reference evidence="9" key="1">
    <citation type="journal article" date="2021" name="PeerJ">
        <title>Extensive microbial diversity within the chicken gut microbiome revealed by metagenomics and culture.</title>
        <authorList>
            <person name="Gilroy R."/>
            <person name="Ravi A."/>
            <person name="Getino M."/>
            <person name="Pursley I."/>
            <person name="Horton D.L."/>
            <person name="Alikhan N.F."/>
            <person name="Baker D."/>
            <person name="Gharbi K."/>
            <person name="Hall N."/>
            <person name="Watson M."/>
            <person name="Adriaenssens E.M."/>
            <person name="Foster-Nyarko E."/>
            <person name="Jarju S."/>
            <person name="Secka A."/>
            <person name="Antonio M."/>
            <person name="Oren A."/>
            <person name="Chaudhuri R.R."/>
            <person name="La Ragione R."/>
            <person name="Hildebrand F."/>
            <person name="Pallen M.J."/>
        </authorList>
    </citation>
    <scope>NUCLEOTIDE SEQUENCE</scope>
    <source>
        <strain evidence="9">ChiHjej13B12-4958</strain>
    </source>
</reference>
<proteinExistence type="inferred from homology"/>